<feature type="domain" description="Plant heme peroxidase family profile" evidence="9">
    <location>
        <begin position="544"/>
        <end position="725"/>
    </location>
</feature>
<dbReference type="PANTHER" id="PTHR30555:SF0">
    <property type="entry name" value="CATALASE-PEROXIDASE"/>
    <property type="match status" value="1"/>
</dbReference>
<evidence type="ECO:0000313" key="10">
    <source>
        <dbReference type="EMBL" id="ETP33780.1"/>
    </source>
</evidence>
<dbReference type="Gene3D" id="1.10.520.10">
    <property type="match status" value="2"/>
</dbReference>
<dbReference type="CDD" id="cd00314">
    <property type="entry name" value="plant_peroxidase_like"/>
    <property type="match status" value="1"/>
</dbReference>
<dbReference type="Pfam" id="PF00141">
    <property type="entry name" value="peroxidase"/>
    <property type="match status" value="2"/>
</dbReference>
<evidence type="ECO:0000259" key="9">
    <source>
        <dbReference type="PROSITE" id="PS50873"/>
    </source>
</evidence>
<dbReference type="InterPro" id="IPR000763">
    <property type="entry name" value="Catalase_peroxidase"/>
</dbReference>
<evidence type="ECO:0000256" key="2">
    <source>
        <dbReference type="ARBA" id="ARBA00022559"/>
    </source>
</evidence>
<dbReference type="InterPro" id="IPR019793">
    <property type="entry name" value="Peroxidases_heam-ligand_BS"/>
</dbReference>
<evidence type="ECO:0000313" key="11">
    <source>
        <dbReference type="Proteomes" id="UP000018948"/>
    </source>
</evidence>
<dbReference type="InterPro" id="IPR002016">
    <property type="entry name" value="Haem_peroxidase"/>
</dbReference>
<dbReference type="Proteomes" id="UP000018948">
    <property type="component" value="Unassembled WGS sequence"/>
</dbReference>
<proteinExistence type="predicted"/>
<dbReference type="SUPFAM" id="SSF48113">
    <property type="entry name" value="Heme-dependent peroxidases"/>
    <property type="match status" value="2"/>
</dbReference>
<comment type="cofactor">
    <cofactor evidence="1">
        <name>heme b</name>
        <dbReference type="ChEBI" id="CHEBI:60344"/>
    </cofactor>
</comment>
<accession>W2YFH4</accession>
<keyword evidence="2" id="KW-0575">Peroxidase</keyword>
<keyword evidence="5" id="KW-0560">Oxidoreductase</keyword>
<dbReference type="GO" id="GO:0046872">
    <property type="term" value="F:metal ion binding"/>
    <property type="evidence" value="ECO:0007669"/>
    <property type="project" value="UniProtKB-KW"/>
</dbReference>
<organism evidence="10 11">
    <name type="scientific">Phytophthora nicotianae P10297</name>
    <dbReference type="NCBI Taxonomy" id="1317064"/>
    <lineage>
        <taxon>Eukaryota</taxon>
        <taxon>Sar</taxon>
        <taxon>Stramenopiles</taxon>
        <taxon>Oomycota</taxon>
        <taxon>Peronosporomycetes</taxon>
        <taxon>Peronosporales</taxon>
        <taxon>Peronosporaceae</taxon>
        <taxon>Phytophthora</taxon>
    </lineage>
</organism>
<dbReference type="InterPro" id="IPR010255">
    <property type="entry name" value="Haem_peroxidase_sf"/>
</dbReference>
<dbReference type="PRINTS" id="PR00460">
    <property type="entry name" value="BPEROXIDASE"/>
</dbReference>
<evidence type="ECO:0000256" key="8">
    <source>
        <dbReference type="ARBA" id="ARBA00049145"/>
    </source>
</evidence>
<feature type="non-terminal residue" evidence="10">
    <location>
        <position position="1"/>
    </location>
</feature>
<keyword evidence="6" id="KW-0408">Iron</keyword>
<dbReference type="PANTHER" id="PTHR30555">
    <property type="entry name" value="HYDROPEROXIDASE I, BIFUNCTIONAL CATALASE-PEROXIDASE"/>
    <property type="match status" value="1"/>
</dbReference>
<evidence type="ECO:0000256" key="7">
    <source>
        <dbReference type="ARBA" id="ARBA00023324"/>
    </source>
</evidence>
<dbReference type="OrthoDB" id="407695at2759"/>
<comment type="caution">
    <text evidence="10">The sequence shown here is derived from an EMBL/GenBank/DDBJ whole genome shotgun (WGS) entry which is preliminary data.</text>
</comment>
<evidence type="ECO:0000256" key="5">
    <source>
        <dbReference type="ARBA" id="ARBA00023002"/>
    </source>
</evidence>
<dbReference type="EMBL" id="ANIY01003697">
    <property type="protein sequence ID" value="ETP33780.1"/>
    <property type="molecule type" value="Genomic_DNA"/>
</dbReference>
<dbReference type="GO" id="GO:0004096">
    <property type="term" value="F:catalase activity"/>
    <property type="evidence" value="ECO:0007669"/>
    <property type="project" value="InterPro"/>
</dbReference>
<name>W2YFH4_PHYNI</name>
<keyword evidence="7" id="KW-0376">Hydrogen peroxide</keyword>
<keyword evidence="3" id="KW-0349">Heme</keyword>
<protein>
    <recommendedName>
        <fullName evidence="9">Plant heme peroxidase family profile domain-containing protein</fullName>
    </recommendedName>
</protein>
<dbReference type="GO" id="GO:0005829">
    <property type="term" value="C:cytosol"/>
    <property type="evidence" value="ECO:0007669"/>
    <property type="project" value="TreeGrafter"/>
</dbReference>
<evidence type="ECO:0000256" key="3">
    <source>
        <dbReference type="ARBA" id="ARBA00022617"/>
    </source>
</evidence>
<keyword evidence="4" id="KW-0479">Metal-binding</keyword>
<evidence type="ECO:0000256" key="4">
    <source>
        <dbReference type="ARBA" id="ARBA00022723"/>
    </source>
</evidence>
<dbReference type="PRINTS" id="PR00458">
    <property type="entry name" value="PEROXIDASE"/>
</dbReference>
<evidence type="ECO:0000256" key="1">
    <source>
        <dbReference type="ARBA" id="ARBA00001970"/>
    </source>
</evidence>
<feature type="domain" description="Plant heme peroxidase family profile" evidence="9">
    <location>
        <begin position="153"/>
        <end position="368"/>
    </location>
</feature>
<gene>
    <name evidence="10" type="ORF">F442_17746</name>
</gene>
<dbReference type="FunFam" id="1.10.420.10:FF:000014">
    <property type="entry name" value="Catalase-peroxidase 2"/>
    <property type="match status" value="1"/>
</dbReference>
<sequence>CEQPKALTVNVSEAARLLLVKLREWAVHSSLTIRFTWRSQGTPILKMNVRLAAFVAALASLSAGIDAGRSGSCPFGFDKVASVKEQDRQISSELYDPKSCEVINYDLVKADLEKLMTDSQAFWPADFGHYGGLFIRLAWHCNGSYRRADGRGGCDGGRIRFNPEHSWADNTNLDKALKLLNPIKEKYGDALSWGDLIVLSGDVAIKSMGGPVLGFCGGRRDDADGTSSLQLGPSAEQEAVAPCEVDGQCKEPLGPTTMGLIYVNPEGPMGKPDPVGSVADVRDTFKRMGMDDRETVALIGGGHAFGKTHGACPTGPGPSPLEDPENPWPGTCGEGEMKGKGNNTFTSGFEGQWTFTPTKWGNGYFKGLTSFEWEKFDGPGGHVQWRPVPDTNPPVRMLTADIALLHDESYLKISKEFAADQAALDEAFSHAWYKLMSRDMGPVARCRGNDIPPVQPFQNPLPPTPENLPDFDAVRKDIKELLTKSVDSLPSDATSDGKAYNGALFVHAAWQCASTFRITDYAGGCNGAKIRFAPQKDWPVNAGVDKIIAALEPIKEKYSTLSTADLIVLAGQVALEDAGKVKIDFLGGRTDAQNGDGDDILAPREYYNSSVTAVRDNIKILGVSPEEAVALAARPRSAAQQKALGFSGSYSNSSATLSNEYFKVLLNETWTAVSKKEFKAGDKDIYMLDTDLALLEAPELKASVEKFASNEFAFKQTFSKAWNKVMTADHFKADSY</sequence>
<evidence type="ECO:0000256" key="6">
    <source>
        <dbReference type="ARBA" id="ARBA00023004"/>
    </source>
</evidence>
<dbReference type="GO" id="GO:0042744">
    <property type="term" value="P:hydrogen peroxide catabolic process"/>
    <property type="evidence" value="ECO:0007669"/>
    <property type="project" value="UniProtKB-KW"/>
</dbReference>
<dbReference type="PROSITE" id="PS00435">
    <property type="entry name" value="PEROXIDASE_1"/>
    <property type="match status" value="1"/>
</dbReference>
<dbReference type="GO" id="GO:0070301">
    <property type="term" value="P:cellular response to hydrogen peroxide"/>
    <property type="evidence" value="ECO:0007669"/>
    <property type="project" value="TreeGrafter"/>
</dbReference>
<dbReference type="Gene3D" id="1.10.420.10">
    <property type="entry name" value="Peroxidase, domain 2"/>
    <property type="match status" value="2"/>
</dbReference>
<comment type="catalytic activity">
    <reaction evidence="8">
        <text>2 H2O2 = O2 + 2 H2O</text>
        <dbReference type="Rhea" id="RHEA:20309"/>
        <dbReference type="ChEBI" id="CHEBI:15377"/>
        <dbReference type="ChEBI" id="CHEBI:15379"/>
        <dbReference type="ChEBI" id="CHEBI:16240"/>
        <dbReference type="EC" id="1.11.1.21"/>
    </reaction>
</comment>
<dbReference type="AlphaFoldDB" id="W2YFH4"/>
<dbReference type="FunFam" id="1.10.520.10:FF:000033">
    <property type="entry name" value="Uncharacterized protein"/>
    <property type="match status" value="1"/>
</dbReference>
<dbReference type="FunFam" id="1.10.520.10:FF:000014">
    <property type="entry name" value="Catalase/peroxidase HPI"/>
    <property type="match status" value="1"/>
</dbReference>
<dbReference type="PROSITE" id="PS50873">
    <property type="entry name" value="PEROXIDASE_4"/>
    <property type="match status" value="2"/>
</dbReference>
<dbReference type="GO" id="GO:0020037">
    <property type="term" value="F:heme binding"/>
    <property type="evidence" value="ECO:0007669"/>
    <property type="project" value="InterPro"/>
</dbReference>
<reference evidence="10 11" key="1">
    <citation type="submission" date="2013-11" db="EMBL/GenBank/DDBJ databases">
        <title>The Genome Sequence of Phytophthora parasitica P10297.</title>
        <authorList>
            <consortium name="The Broad Institute Genomics Platform"/>
            <person name="Russ C."/>
            <person name="Tyler B."/>
            <person name="Panabieres F."/>
            <person name="Shan W."/>
            <person name="Tripathy S."/>
            <person name="Grunwald N."/>
            <person name="Machado M."/>
            <person name="Johnson C.S."/>
            <person name="Walker B."/>
            <person name="Young S.K."/>
            <person name="Zeng Q."/>
            <person name="Gargeya S."/>
            <person name="Fitzgerald M."/>
            <person name="Haas B."/>
            <person name="Abouelleil A."/>
            <person name="Allen A.W."/>
            <person name="Alvarado L."/>
            <person name="Arachchi H.M."/>
            <person name="Berlin A.M."/>
            <person name="Chapman S.B."/>
            <person name="Gainer-Dewar J."/>
            <person name="Goldberg J."/>
            <person name="Griggs A."/>
            <person name="Gujja S."/>
            <person name="Hansen M."/>
            <person name="Howarth C."/>
            <person name="Imamovic A."/>
            <person name="Ireland A."/>
            <person name="Larimer J."/>
            <person name="McCowan C."/>
            <person name="Murphy C."/>
            <person name="Pearson M."/>
            <person name="Poon T.W."/>
            <person name="Priest M."/>
            <person name="Roberts A."/>
            <person name="Saif S."/>
            <person name="Shea T."/>
            <person name="Sisk P."/>
            <person name="Sykes S."/>
            <person name="Wortman J."/>
            <person name="Nusbaum C."/>
            <person name="Birren B."/>
        </authorList>
    </citation>
    <scope>NUCLEOTIDE SEQUENCE [LARGE SCALE GENOMIC DNA]</scope>
    <source>
        <strain evidence="10 11">P10297</strain>
    </source>
</reference>